<evidence type="ECO:0000256" key="6">
    <source>
        <dbReference type="ARBA" id="ARBA00023136"/>
    </source>
</evidence>
<evidence type="ECO:0000256" key="1">
    <source>
        <dbReference type="ARBA" id="ARBA00004651"/>
    </source>
</evidence>
<sequence>MLRLAVGSTYLLHGLQNLFGVWTGWDTAKMAGYLEPKGFGGASTVFAWILAVTETLAGLALLLGVFTALGASLVVIMMATSASLKLGVGFFMPGGFEWELAVLACGLAVLLAGAGKWSIDAWKIPQRTVSRVRTIALGITIVMTLVMVVVTWGSPPPHVQ</sequence>
<name>A0A810MZB2_9ACTN</name>
<dbReference type="PANTHER" id="PTHR33452">
    <property type="entry name" value="OXIDOREDUCTASE CATD-RELATED"/>
    <property type="match status" value="1"/>
</dbReference>
<organism evidence="8 9">
    <name type="scientific">Polymorphospora rubra</name>
    <dbReference type="NCBI Taxonomy" id="338584"/>
    <lineage>
        <taxon>Bacteria</taxon>
        <taxon>Bacillati</taxon>
        <taxon>Actinomycetota</taxon>
        <taxon>Actinomycetes</taxon>
        <taxon>Micromonosporales</taxon>
        <taxon>Micromonosporaceae</taxon>
        <taxon>Polymorphospora</taxon>
    </lineage>
</organism>
<dbReference type="Pfam" id="PF07681">
    <property type="entry name" value="DoxX"/>
    <property type="match status" value="1"/>
</dbReference>
<dbReference type="AlphaFoldDB" id="A0A810MZB2"/>
<gene>
    <name evidence="8" type="ORF">Prubr_36520</name>
</gene>
<evidence type="ECO:0000313" key="9">
    <source>
        <dbReference type="Proteomes" id="UP000680866"/>
    </source>
</evidence>
<dbReference type="InterPro" id="IPR032808">
    <property type="entry name" value="DoxX"/>
</dbReference>
<keyword evidence="4 7" id="KW-0812">Transmembrane</keyword>
<dbReference type="GO" id="GO:0005886">
    <property type="term" value="C:plasma membrane"/>
    <property type="evidence" value="ECO:0007669"/>
    <property type="project" value="UniProtKB-SubCell"/>
</dbReference>
<dbReference type="EMBL" id="AP023359">
    <property type="protein sequence ID" value="BCJ66631.1"/>
    <property type="molecule type" value="Genomic_DNA"/>
</dbReference>
<accession>A0A810MZB2</accession>
<evidence type="ECO:0000256" key="5">
    <source>
        <dbReference type="ARBA" id="ARBA00022989"/>
    </source>
</evidence>
<dbReference type="RefSeq" id="WP_281425928.1">
    <property type="nucleotide sequence ID" value="NZ_AP023359.1"/>
</dbReference>
<evidence type="ECO:0008006" key="10">
    <source>
        <dbReference type="Google" id="ProtNLM"/>
    </source>
</evidence>
<keyword evidence="9" id="KW-1185">Reference proteome</keyword>
<comment type="similarity">
    <text evidence="2">Belongs to the DoxX family.</text>
</comment>
<keyword evidence="5 7" id="KW-1133">Transmembrane helix</keyword>
<reference evidence="8" key="1">
    <citation type="submission" date="2020-08" db="EMBL/GenBank/DDBJ databases">
        <title>Whole genome shotgun sequence of Polymorphospora rubra NBRC 101157.</title>
        <authorList>
            <person name="Komaki H."/>
            <person name="Tamura T."/>
        </authorList>
    </citation>
    <scope>NUCLEOTIDE SEQUENCE</scope>
    <source>
        <strain evidence="8">NBRC 101157</strain>
    </source>
</reference>
<proteinExistence type="inferred from homology"/>
<evidence type="ECO:0000256" key="3">
    <source>
        <dbReference type="ARBA" id="ARBA00022475"/>
    </source>
</evidence>
<evidence type="ECO:0000313" key="8">
    <source>
        <dbReference type="EMBL" id="BCJ66631.1"/>
    </source>
</evidence>
<comment type="subcellular location">
    <subcellularLocation>
        <location evidence="1">Cell membrane</location>
        <topology evidence="1">Multi-pass membrane protein</topology>
    </subcellularLocation>
</comment>
<feature type="transmembrane region" description="Helical" evidence="7">
    <location>
        <begin position="98"/>
        <end position="115"/>
    </location>
</feature>
<evidence type="ECO:0000256" key="2">
    <source>
        <dbReference type="ARBA" id="ARBA00006679"/>
    </source>
</evidence>
<dbReference type="Proteomes" id="UP000680866">
    <property type="component" value="Chromosome"/>
</dbReference>
<protein>
    <recommendedName>
        <fullName evidence="10">DoxX family protein</fullName>
    </recommendedName>
</protein>
<evidence type="ECO:0000256" key="7">
    <source>
        <dbReference type="SAM" id="Phobius"/>
    </source>
</evidence>
<dbReference type="InterPro" id="IPR051907">
    <property type="entry name" value="DoxX-like_oxidoreductase"/>
</dbReference>
<evidence type="ECO:0000256" key="4">
    <source>
        <dbReference type="ARBA" id="ARBA00022692"/>
    </source>
</evidence>
<dbReference type="PANTHER" id="PTHR33452:SF1">
    <property type="entry name" value="INNER MEMBRANE PROTEIN YPHA-RELATED"/>
    <property type="match status" value="1"/>
</dbReference>
<keyword evidence="3" id="KW-1003">Cell membrane</keyword>
<keyword evidence="6 7" id="KW-0472">Membrane</keyword>
<dbReference type="KEGG" id="pry:Prubr_36520"/>
<feature type="transmembrane region" description="Helical" evidence="7">
    <location>
        <begin position="135"/>
        <end position="154"/>
    </location>
</feature>